<reference evidence="2" key="1">
    <citation type="submission" date="2016-01" db="EMBL/GenBank/DDBJ databases">
        <authorList>
            <person name="Mcilroy J.S."/>
            <person name="Karst M S."/>
            <person name="Albertsen M."/>
        </authorList>
    </citation>
    <scope>NUCLEOTIDE SEQUENCE</scope>
    <source>
        <strain evidence="2">Cfx-K</strain>
    </source>
</reference>
<protein>
    <submittedName>
        <fullName evidence="2">Uncharacterized methyltransferase YbaJ</fullName>
    </submittedName>
</protein>
<dbReference type="PANTHER" id="PTHR42912:SF6">
    <property type="entry name" value="METHYLTRANSFERASE TYPE 11 DOMAIN-CONTAINING PROTEIN"/>
    <property type="match status" value="1"/>
</dbReference>
<feature type="domain" description="Methyltransferase type 11" evidence="1">
    <location>
        <begin position="71"/>
        <end position="166"/>
    </location>
</feature>
<dbReference type="AlphaFoldDB" id="A0A161K396"/>
<dbReference type="Proteomes" id="UP000215027">
    <property type="component" value="Chromosome I"/>
</dbReference>
<organism evidence="2 3">
    <name type="scientific">Candidatus Promineifilum breve</name>
    <dbReference type="NCBI Taxonomy" id="1806508"/>
    <lineage>
        <taxon>Bacteria</taxon>
        <taxon>Bacillati</taxon>
        <taxon>Chloroflexota</taxon>
        <taxon>Ardenticatenia</taxon>
        <taxon>Candidatus Promineifilales</taxon>
        <taxon>Candidatus Promineifilaceae</taxon>
        <taxon>Candidatus Promineifilum</taxon>
    </lineage>
</organism>
<keyword evidence="3" id="KW-1185">Reference proteome</keyword>
<dbReference type="CDD" id="cd02440">
    <property type="entry name" value="AdoMet_MTases"/>
    <property type="match status" value="1"/>
</dbReference>
<name>A0A161K396_9CHLR</name>
<dbReference type="PANTHER" id="PTHR42912">
    <property type="entry name" value="METHYLTRANSFERASE"/>
    <property type="match status" value="1"/>
</dbReference>
<dbReference type="GO" id="GO:0032259">
    <property type="term" value="P:methylation"/>
    <property type="evidence" value="ECO:0007669"/>
    <property type="project" value="UniProtKB-KW"/>
</dbReference>
<gene>
    <name evidence="2" type="primary">ybaJ</name>
    <name evidence="2" type="ORF">CFX0092_A2269</name>
</gene>
<evidence type="ECO:0000259" key="1">
    <source>
        <dbReference type="Pfam" id="PF08241"/>
    </source>
</evidence>
<dbReference type="InterPro" id="IPR013216">
    <property type="entry name" value="Methyltransf_11"/>
</dbReference>
<dbReference type="Gene3D" id="3.40.50.150">
    <property type="entry name" value="Vaccinia Virus protein VP39"/>
    <property type="match status" value="1"/>
</dbReference>
<sequence length="266" mass="29656">MTTMNQPDDSLVAHNRESWDRWVEDGDRWTVPVSAAEIAAARAGEWAIYLTEEKPAPRDWFPADLRGVDVLCLASGGGQQGPILAAAGANVTVFDNSPAQLRQDELVAHREELTIRTVQGDMRDLNAFADGSFDLIFHPTSNIFVPEVRPVWRECFRVLRPGGILMMGTLNPIEYCFDRVLMDAEGIFQLKYRLPYSDATDISAAERIKLNGPNAPYEFSHTLEDQIGGQLDAGFMLTGFFEARRDDPTTGRFFPTYIATRAVKPG</sequence>
<dbReference type="InterPro" id="IPR029063">
    <property type="entry name" value="SAM-dependent_MTases_sf"/>
</dbReference>
<keyword evidence="2" id="KW-0489">Methyltransferase</keyword>
<accession>A0A161K396</accession>
<proteinExistence type="predicted"/>
<dbReference type="SUPFAM" id="SSF53335">
    <property type="entry name" value="S-adenosyl-L-methionine-dependent methyltransferases"/>
    <property type="match status" value="1"/>
</dbReference>
<keyword evidence="2" id="KW-0808">Transferase</keyword>
<dbReference type="EMBL" id="LN890655">
    <property type="protein sequence ID" value="CUS04147.2"/>
    <property type="molecule type" value="Genomic_DNA"/>
</dbReference>
<dbReference type="KEGG" id="pbf:CFX0092_A2269"/>
<evidence type="ECO:0000313" key="3">
    <source>
        <dbReference type="Proteomes" id="UP000215027"/>
    </source>
</evidence>
<dbReference type="GO" id="GO:0008757">
    <property type="term" value="F:S-adenosylmethionine-dependent methyltransferase activity"/>
    <property type="evidence" value="ECO:0007669"/>
    <property type="project" value="InterPro"/>
</dbReference>
<dbReference type="InterPro" id="IPR050508">
    <property type="entry name" value="Methyltransf_Superfamily"/>
</dbReference>
<evidence type="ECO:0000313" key="2">
    <source>
        <dbReference type="EMBL" id="CUS04147.2"/>
    </source>
</evidence>
<dbReference type="Pfam" id="PF08241">
    <property type="entry name" value="Methyltransf_11"/>
    <property type="match status" value="1"/>
</dbReference>